<gene>
    <name evidence="2" type="ORF">V6N11_010626</name>
</gene>
<protein>
    <submittedName>
        <fullName evidence="2">Uncharacterized protein</fullName>
    </submittedName>
</protein>
<name>A0ABR2S5U6_9ROSI</name>
<sequence>MDDLLSAPTNLLHSRSLEHMGSLTNLDYVSDLEFLSIPSPQNSDDALNPLVSHSDDNSSVNSDAIGSASHSGPLNSDGLVHSHASTDNSSSSPGCCLPQTDVTECSENPVHTNVENPVHNNVSENPIRTSSRVSKRPNWLNDFVCSCQSSSSSSVLTLSKRILSNFLWIITEQGSGVMHAAFTVVDWHMKTSHLLNNKEERGGRSLQGKVNGNPRRELLGKMR</sequence>
<proteinExistence type="predicted"/>
<evidence type="ECO:0000256" key="1">
    <source>
        <dbReference type="SAM" id="MobiDB-lite"/>
    </source>
</evidence>
<accession>A0ABR2S5U6</accession>
<dbReference type="EMBL" id="JBBPBN010000016">
    <property type="protein sequence ID" value="KAK9020607.1"/>
    <property type="molecule type" value="Genomic_DNA"/>
</dbReference>
<feature type="region of interest" description="Disordered" evidence="1">
    <location>
        <begin position="45"/>
        <end position="95"/>
    </location>
</feature>
<evidence type="ECO:0000313" key="3">
    <source>
        <dbReference type="Proteomes" id="UP001396334"/>
    </source>
</evidence>
<evidence type="ECO:0000313" key="2">
    <source>
        <dbReference type="EMBL" id="KAK9020607.1"/>
    </source>
</evidence>
<dbReference type="Proteomes" id="UP001396334">
    <property type="component" value="Unassembled WGS sequence"/>
</dbReference>
<feature type="region of interest" description="Disordered" evidence="1">
    <location>
        <begin position="199"/>
        <end position="223"/>
    </location>
</feature>
<keyword evidence="3" id="KW-1185">Reference proteome</keyword>
<organism evidence="2 3">
    <name type="scientific">Hibiscus sabdariffa</name>
    <name type="common">roselle</name>
    <dbReference type="NCBI Taxonomy" id="183260"/>
    <lineage>
        <taxon>Eukaryota</taxon>
        <taxon>Viridiplantae</taxon>
        <taxon>Streptophyta</taxon>
        <taxon>Embryophyta</taxon>
        <taxon>Tracheophyta</taxon>
        <taxon>Spermatophyta</taxon>
        <taxon>Magnoliopsida</taxon>
        <taxon>eudicotyledons</taxon>
        <taxon>Gunneridae</taxon>
        <taxon>Pentapetalae</taxon>
        <taxon>rosids</taxon>
        <taxon>malvids</taxon>
        <taxon>Malvales</taxon>
        <taxon>Malvaceae</taxon>
        <taxon>Malvoideae</taxon>
        <taxon>Hibiscus</taxon>
    </lineage>
</organism>
<feature type="region of interest" description="Disordered" evidence="1">
    <location>
        <begin position="107"/>
        <end position="130"/>
    </location>
</feature>
<feature type="compositionally biased region" description="Low complexity" evidence="1">
    <location>
        <begin position="82"/>
        <end position="92"/>
    </location>
</feature>
<feature type="compositionally biased region" description="Basic and acidic residues" evidence="1">
    <location>
        <begin position="214"/>
        <end position="223"/>
    </location>
</feature>
<comment type="caution">
    <text evidence="2">The sequence shown here is derived from an EMBL/GenBank/DDBJ whole genome shotgun (WGS) entry which is preliminary data.</text>
</comment>
<reference evidence="2 3" key="1">
    <citation type="journal article" date="2024" name="G3 (Bethesda)">
        <title>Genome assembly of Hibiscus sabdariffa L. provides insights into metabolisms of medicinal natural products.</title>
        <authorList>
            <person name="Kim T."/>
        </authorList>
    </citation>
    <scope>NUCLEOTIDE SEQUENCE [LARGE SCALE GENOMIC DNA]</scope>
    <source>
        <strain evidence="2">TK-2024</strain>
        <tissue evidence="2">Old leaves</tissue>
    </source>
</reference>